<keyword evidence="1" id="KW-0732">Signal</keyword>
<comment type="caution">
    <text evidence="2">The sequence shown here is derived from an EMBL/GenBank/DDBJ whole genome shotgun (WGS) entry which is preliminary data.</text>
</comment>
<dbReference type="AlphaFoldDB" id="A0A4U5NJ75"/>
<reference evidence="2 3" key="2">
    <citation type="journal article" date="2019" name="G3 (Bethesda)">
        <title>Hybrid Assembly of the Genome of the Entomopathogenic Nematode Steinernema carpocapsae Identifies the X-Chromosome.</title>
        <authorList>
            <person name="Serra L."/>
            <person name="Macchietto M."/>
            <person name="Macias-Munoz A."/>
            <person name="McGill C.J."/>
            <person name="Rodriguez I.M."/>
            <person name="Rodriguez B."/>
            <person name="Murad R."/>
            <person name="Mortazavi A."/>
        </authorList>
    </citation>
    <scope>NUCLEOTIDE SEQUENCE [LARGE SCALE GENOMIC DNA]</scope>
    <source>
        <strain evidence="2 3">ALL</strain>
    </source>
</reference>
<dbReference type="Proteomes" id="UP000298663">
    <property type="component" value="Unassembled WGS sequence"/>
</dbReference>
<name>A0A4U5NJ75_STECR</name>
<accession>A0A4U5NJ75</accession>
<gene>
    <name evidence="2" type="ORF">L596_016853</name>
</gene>
<proteinExistence type="predicted"/>
<evidence type="ECO:0000313" key="2">
    <source>
        <dbReference type="EMBL" id="TKR83229.1"/>
    </source>
</evidence>
<feature type="chain" id="PRO_5020757104" evidence="1">
    <location>
        <begin position="19"/>
        <end position="461"/>
    </location>
</feature>
<feature type="signal peptide" evidence="1">
    <location>
        <begin position="1"/>
        <end position="18"/>
    </location>
</feature>
<protein>
    <submittedName>
        <fullName evidence="2">Uncharacterized protein</fullName>
    </submittedName>
</protein>
<sequence>MPWLLILLYSLTLPFLLAQPRCELNDTEYLFYRNASDVGIALEFLDLVSKSFVEDVSFEQLVASIASIFIFRQNPNGMRMIYEKLQKLEAQSNASLASLSSYMQTEEDVSRLNDHLTFDSLEWETYSFLPHLKITSSHEFCMACLKDASSSTLIDLVLNLEDLSSALLRGSALSKTAFDTFRMAKQKQVTIIFYASIACAQYTVLGRKSWKENEQRISNIYANIIDNLKNWSVSRREKCLLGNAYLNQYLETRFLQNASNKEVGNWHNYKIFNSDEDQMSWKKELGKLASDLDTFVGKHCGVTVASIFVDTPDGEIEFGSTTTLGIINKSAYDYSRPYIFLVDSQKLAVVHSDFVLPSKEMTDFLRNIADDLVGTNCKNDRLEVLQRYKKVLKEMAEEKGHANENVNLVYFRVEYGFAAPHRHQMPLSKSGMRCYVWKFNSFLTYVAYTVCAVECRGCQGL</sequence>
<dbReference type="EMBL" id="AZBU02000004">
    <property type="protein sequence ID" value="TKR83229.1"/>
    <property type="molecule type" value="Genomic_DNA"/>
</dbReference>
<evidence type="ECO:0000256" key="1">
    <source>
        <dbReference type="SAM" id="SignalP"/>
    </source>
</evidence>
<evidence type="ECO:0000313" key="3">
    <source>
        <dbReference type="Proteomes" id="UP000298663"/>
    </source>
</evidence>
<reference evidence="2 3" key="1">
    <citation type="journal article" date="2015" name="Genome Biol.">
        <title>Comparative genomics of Steinernema reveals deeply conserved gene regulatory networks.</title>
        <authorList>
            <person name="Dillman A.R."/>
            <person name="Macchietto M."/>
            <person name="Porter C.F."/>
            <person name="Rogers A."/>
            <person name="Williams B."/>
            <person name="Antoshechkin I."/>
            <person name="Lee M.M."/>
            <person name="Goodwin Z."/>
            <person name="Lu X."/>
            <person name="Lewis E.E."/>
            <person name="Goodrich-Blair H."/>
            <person name="Stock S.P."/>
            <person name="Adams B.J."/>
            <person name="Sternberg P.W."/>
            <person name="Mortazavi A."/>
        </authorList>
    </citation>
    <scope>NUCLEOTIDE SEQUENCE [LARGE SCALE GENOMIC DNA]</scope>
    <source>
        <strain evidence="2 3">ALL</strain>
    </source>
</reference>
<keyword evidence="3" id="KW-1185">Reference proteome</keyword>
<organism evidence="2 3">
    <name type="scientific">Steinernema carpocapsae</name>
    <name type="common">Entomopathogenic nematode</name>
    <dbReference type="NCBI Taxonomy" id="34508"/>
    <lineage>
        <taxon>Eukaryota</taxon>
        <taxon>Metazoa</taxon>
        <taxon>Ecdysozoa</taxon>
        <taxon>Nematoda</taxon>
        <taxon>Chromadorea</taxon>
        <taxon>Rhabditida</taxon>
        <taxon>Tylenchina</taxon>
        <taxon>Panagrolaimomorpha</taxon>
        <taxon>Strongyloidoidea</taxon>
        <taxon>Steinernematidae</taxon>
        <taxon>Steinernema</taxon>
    </lineage>
</organism>